<accession>A0A194X136</accession>
<proteinExistence type="predicted"/>
<dbReference type="Gene3D" id="1.25.40.20">
    <property type="entry name" value="Ankyrin repeat-containing domain"/>
    <property type="match status" value="1"/>
</dbReference>
<dbReference type="PROSITE" id="PS50088">
    <property type="entry name" value="ANK_REPEAT"/>
    <property type="match status" value="3"/>
</dbReference>
<dbReference type="SUPFAM" id="SSF48403">
    <property type="entry name" value="Ankyrin repeat"/>
    <property type="match status" value="1"/>
</dbReference>
<sequence>MNPLSFTASLIAAIELGVGTFKVVRRFVDSYSEVPAELLALKLRLDGINIQLQLLRRIKATLGDIDEPLLDDCETANFEKFMQDVILTFSSIRDGFASHVVGVGKRDRIKWVFHDANKVKKWDQCLGSHSVVLKNILQLLELRYSGLLKIEFMELKKEVSRARFFMATMPQPLQTRFLWARKISKALRVVSPIMKLDGSIVLFERGRESIYNVSFTFQMLFCLKAICVDFKLCRSSLLSGYLSPHCHGLTVKNIIPEDSEIVMACKRGDQSTVWDLLHRGKASVHDITYGNDTPMRWAIESGSLELVSLLITLGADVRGTFGQFNTNYIQAALYYRRMDIARLLLSRGADIHHICARGWTPIFHVWQPRSVPCQAHESIEFLSGASFGGYNAQDSVGWTAMHRAAAFGSAEDVKCLLESGASLAFRTTVFAWSPIFCAVQYGNLSIFNQLIQYHPDYSTLVDGRNWTLLHTAVNAKQLEMIRLLLSFGADPHARSMATDLWVPKDLVGVSVTPGDIAQLRGSDVLTTYLDSLNDMGQEVQIISDEHGGLSDIFWLASEKDHGQVTSA</sequence>
<keyword evidence="1" id="KW-0677">Repeat</keyword>
<keyword evidence="2 3" id="KW-0040">ANK repeat</keyword>
<dbReference type="PANTHER" id="PTHR24198:SF165">
    <property type="entry name" value="ANKYRIN REPEAT-CONTAINING PROTEIN-RELATED"/>
    <property type="match status" value="1"/>
</dbReference>
<reference evidence="4 5" key="1">
    <citation type="submission" date="2015-10" db="EMBL/GenBank/DDBJ databases">
        <title>Full genome of DAOMC 229536 Phialocephala scopiformis, a fungal endophyte of spruce producing the potent anti-insectan compound rugulosin.</title>
        <authorList>
            <consortium name="DOE Joint Genome Institute"/>
            <person name="Walker A.K."/>
            <person name="Frasz S.L."/>
            <person name="Seifert K.A."/>
            <person name="Miller J.D."/>
            <person name="Mondo S.J."/>
            <person name="Labutti K."/>
            <person name="Lipzen A."/>
            <person name="Dockter R."/>
            <person name="Kennedy M."/>
            <person name="Grigoriev I.V."/>
            <person name="Spatafora J.W."/>
        </authorList>
    </citation>
    <scope>NUCLEOTIDE SEQUENCE [LARGE SCALE GENOMIC DNA]</scope>
    <source>
        <strain evidence="4 5">CBS 120377</strain>
    </source>
</reference>
<dbReference type="GeneID" id="28830995"/>
<feature type="repeat" description="ANK" evidence="3">
    <location>
        <begin position="290"/>
        <end position="317"/>
    </location>
</feature>
<gene>
    <name evidence="4" type="ORF">LY89DRAFT_753260</name>
</gene>
<dbReference type="RefSeq" id="XP_018068260.1">
    <property type="nucleotide sequence ID" value="XM_018221269.1"/>
</dbReference>
<evidence type="ECO:0000256" key="2">
    <source>
        <dbReference type="ARBA" id="ARBA00023043"/>
    </source>
</evidence>
<dbReference type="Proteomes" id="UP000070700">
    <property type="component" value="Unassembled WGS sequence"/>
</dbReference>
<evidence type="ECO:0000313" key="4">
    <source>
        <dbReference type="EMBL" id="KUJ13905.1"/>
    </source>
</evidence>
<dbReference type="OrthoDB" id="539213at2759"/>
<protein>
    <submittedName>
        <fullName evidence="4">Ankyrin</fullName>
    </submittedName>
</protein>
<dbReference type="AlphaFoldDB" id="A0A194X136"/>
<name>A0A194X136_MOLSC</name>
<feature type="repeat" description="ANK" evidence="3">
    <location>
        <begin position="396"/>
        <end position="428"/>
    </location>
</feature>
<organism evidence="4 5">
    <name type="scientific">Mollisia scopiformis</name>
    <name type="common">Conifer needle endophyte fungus</name>
    <name type="synonym">Phialocephala scopiformis</name>
    <dbReference type="NCBI Taxonomy" id="149040"/>
    <lineage>
        <taxon>Eukaryota</taxon>
        <taxon>Fungi</taxon>
        <taxon>Dikarya</taxon>
        <taxon>Ascomycota</taxon>
        <taxon>Pezizomycotina</taxon>
        <taxon>Leotiomycetes</taxon>
        <taxon>Helotiales</taxon>
        <taxon>Mollisiaceae</taxon>
        <taxon>Mollisia</taxon>
    </lineage>
</organism>
<dbReference type="InterPro" id="IPR036770">
    <property type="entry name" value="Ankyrin_rpt-contain_sf"/>
</dbReference>
<dbReference type="PROSITE" id="PS50297">
    <property type="entry name" value="ANK_REP_REGION"/>
    <property type="match status" value="3"/>
</dbReference>
<dbReference type="Pfam" id="PF12796">
    <property type="entry name" value="Ank_2"/>
    <property type="match status" value="2"/>
</dbReference>
<evidence type="ECO:0000256" key="3">
    <source>
        <dbReference type="PROSITE-ProRule" id="PRU00023"/>
    </source>
</evidence>
<dbReference type="InterPro" id="IPR002110">
    <property type="entry name" value="Ankyrin_rpt"/>
</dbReference>
<feature type="repeat" description="ANK" evidence="3">
    <location>
        <begin position="464"/>
        <end position="496"/>
    </location>
</feature>
<dbReference type="SMART" id="SM00248">
    <property type="entry name" value="ANK"/>
    <property type="match status" value="5"/>
</dbReference>
<dbReference type="InParanoid" id="A0A194X136"/>
<evidence type="ECO:0000313" key="5">
    <source>
        <dbReference type="Proteomes" id="UP000070700"/>
    </source>
</evidence>
<dbReference type="Pfam" id="PF00023">
    <property type="entry name" value="Ank"/>
    <property type="match status" value="1"/>
</dbReference>
<evidence type="ECO:0000256" key="1">
    <source>
        <dbReference type="ARBA" id="ARBA00022737"/>
    </source>
</evidence>
<dbReference type="KEGG" id="psco:LY89DRAFT_753260"/>
<dbReference type="PANTHER" id="PTHR24198">
    <property type="entry name" value="ANKYRIN REPEAT AND PROTEIN KINASE DOMAIN-CONTAINING PROTEIN"/>
    <property type="match status" value="1"/>
</dbReference>
<dbReference type="EMBL" id="KQ947421">
    <property type="protein sequence ID" value="KUJ13905.1"/>
    <property type="molecule type" value="Genomic_DNA"/>
</dbReference>
<keyword evidence="5" id="KW-1185">Reference proteome</keyword>